<evidence type="ECO:0000313" key="2">
    <source>
        <dbReference type="Proteomes" id="UP001222027"/>
    </source>
</evidence>
<evidence type="ECO:0000313" key="1">
    <source>
        <dbReference type="EMBL" id="KAJ8470721.1"/>
    </source>
</evidence>
<dbReference type="AlphaFoldDB" id="A0AAV8Q6F2"/>
<dbReference type="Proteomes" id="UP001222027">
    <property type="component" value="Unassembled WGS sequence"/>
</dbReference>
<dbReference type="EMBL" id="JAQQAF010000007">
    <property type="protein sequence ID" value="KAJ8470721.1"/>
    <property type="molecule type" value="Genomic_DNA"/>
</dbReference>
<accession>A0AAV8Q6F2</accession>
<comment type="caution">
    <text evidence="1">The sequence shown here is derived from an EMBL/GenBank/DDBJ whole genome shotgun (WGS) entry which is preliminary data.</text>
</comment>
<keyword evidence="2" id="KW-1185">Reference proteome</keyword>
<sequence>MLVCHKHRVGLIPIYRRHPTRLQSHSTLLAHPPSTRAGSIKNDVIAEAFSIDSIYSGMETTTTTNADR</sequence>
<gene>
    <name evidence="1" type="ORF">OPV22_025064</name>
</gene>
<protein>
    <submittedName>
        <fullName evidence="1">Uncharacterized protein</fullName>
    </submittedName>
</protein>
<name>A0AAV8Q6F2_ENSVE</name>
<proteinExistence type="predicted"/>
<reference evidence="1 2" key="1">
    <citation type="submission" date="2022-12" db="EMBL/GenBank/DDBJ databases">
        <title>Chromosome-scale assembly of the Ensete ventricosum genome.</title>
        <authorList>
            <person name="Dussert Y."/>
            <person name="Stocks J."/>
            <person name="Wendawek A."/>
            <person name="Woldeyes F."/>
            <person name="Nichols R.A."/>
            <person name="Borrell J.S."/>
        </authorList>
    </citation>
    <scope>NUCLEOTIDE SEQUENCE [LARGE SCALE GENOMIC DNA]</scope>
    <source>
        <strain evidence="2">cv. Maze</strain>
        <tissue evidence="1">Seeds</tissue>
    </source>
</reference>
<organism evidence="1 2">
    <name type="scientific">Ensete ventricosum</name>
    <name type="common">Abyssinian banana</name>
    <name type="synonym">Musa ensete</name>
    <dbReference type="NCBI Taxonomy" id="4639"/>
    <lineage>
        <taxon>Eukaryota</taxon>
        <taxon>Viridiplantae</taxon>
        <taxon>Streptophyta</taxon>
        <taxon>Embryophyta</taxon>
        <taxon>Tracheophyta</taxon>
        <taxon>Spermatophyta</taxon>
        <taxon>Magnoliopsida</taxon>
        <taxon>Liliopsida</taxon>
        <taxon>Zingiberales</taxon>
        <taxon>Musaceae</taxon>
        <taxon>Ensete</taxon>
    </lineage>
</organism>